<proteinExistence type="predicted"/>
<comment type="caution">
    <text evidence="1">The sequence shown here is derived from an EMBL/GenBank/DDBJ whole genome shotgun (WGS) entry which is preliminary data.</text>
</comment>
<dbReference type="Proteomes" id="UP001153076">
    <property type="component" value="Unassembled WGS sequence"/>
</dbReference>
<accession>A0A9Q1QFZ4</accession>
<keyword evidence="2" id="KW-1185">Reference proteome</keyword>
<reference evidence="1" key="1">
    <citation type="submission" date="2022-04" db="EMBL/GenBank/DDBJ databases">
        <title>Carnegiea gigantea Genome sequencing and assembly v2.</title>
        <authorList>
            <person name="Copetti D."/>
            <person name="Sanderson M.J."/>
            <person name="Burquez A."/>
            <person name="Wojciechowski M.F."/>
        </authorList>
    </citation>
    <scope>NUCLEOTIDE SEQUENCE</scope>
    <source>
        <strain evidence="1">SGP5-SGP5p</strain>
        <tissue evidence="1">Aerial part</tissue>
    </source>
</reference>
<protein>
    <recommendedName>
        <fullName evidence="3">Myb/SANT-like domain-containing protein</fullName>
    </recommendedName>
</protein>
<evidence type="ECO:0008006" key="3">
    <source>
        <dbReference type="Google" id="ProtNLM"/>
    </source>
</evidence>
<name>A0A9Q1QFZ4_9CARY</name>
<dbReference type="AlphaFoldDB" id="A0A9Q1QFZ4"/>
<organism evidence="1 2">
    <name type="scientific">Carnegiea gigantea</name>
    <dbReference type="NCBI Taxonomy" id="171969"/>
    <lineage>
        <taxon>Eukaryota</taxon>
        <taxon>Viridiplantae</taxon>
        <taxon>Streptophyta</taxon>
        <taxon>Embryophyta</taxon>
        <taxon>Tracheophyta</taxon>
        <taxon>Spermatophyta</taxon>
        <taxon>Magnoliopsida</taxon>
        <taxon>eudicotyledons</taxon>
        <taxon>Gunneridae</taxon>
        <taxon>Pentapetalae</taxon>
        <taxon>Caryophyllales</taxon>
        <taxon>Cactineae</taxon>
        <taxon>Cactaceae</taxon>
        <taxon>Cactoideae</taxon>
        <taxon>Echinocereeae</taxon>
        <taxon>Carnegiea</taxon>
    </lineage>
</organism>
<evidence type="ECO:0000313" key="2">
    <source>
        <dbReference type="Proteomes" id="UP001153076"/>
    </source>
</evidence>
<dbReference type="EMBL" id="JAKOGI010000230">
    <property type="protein sequence ID" value="KAJ8439080.1"/>
    <property type="molecule type" value="Genomic_DNA"/>
</dbReference>
<evidence type="ECO:0000313" key="1">
    <source>
        <dbReference type="EMBL" id="KAJ8439080.1"/>
    </source>
</evidence>
<sequence length="261" mass="29685">MVSPKHRGVGKSKRKWEEDEDDALIEVLNDLVNGGSFKADYGFKPGSATCAFWLQHFKGIYNIIHDMVVGSCTNGFGWDSETKLVVAKKEGWKAYVKNLPKGNDWRERIVLLGKMLKALKKWKMKEENEESSKKDEHESSSTQELSGVEASSWKYGNLRKFVRASNNLVKGLLEVASILYLRFELMPKEIRVASSNISRAVDFDIELSEKRSKLNEELANLGLTTIERHRATRKIASEPECEDIFFSIPDAEKKELVQALL</sequence>
<dbReference type="PANTHER" id="PTHR46250:SF17">
    <property type="entry name" value="MYB_SANT-LIKE DOMAIN-CONTAINING PROTEIN"/>
    <property type="match status" value="1"/>
</dbReference>
<gene>
    <name evidence="1" type="ORF">Cgig2_009223</name>
</gene>
<dbReference type="OrthoDB" id="618098at2759"/>
<dbReference type="PANTHER" id="PTHR46250">
    <property type="entry name" value="MYB/SANT-LIKE DNA-BINDING DOMAIN PROTEIN-RELATED"/>
    <property type="match status" value="1"/>
</dbReference>